<evidence type="ECO:0000313" key="2">
    <source>
        <dbReference type="Proteomes" id="UP000069030"/>
    </source>
</evidence>
<dbReference type="KEGG" id="mod:AS202_14535"/>
<dbReference type="RefSeq" id="WP_006258824.1">
    <property type="nucleotide sequence ID" value="NZ_BCMQ01000024.1"/>
</dbReference>
<dbReference type="GeneID" id="66975947"/>
<dbReference type="Proteomes" id="UP000069030">
    <property type="component" value="Chromosome"/>
</dbReference>
<name>A0A0S7ED05_9FLAO</name>
<dbReference type="AlphaFoldDB" id="A0A0S7ED05"/>
<protein>
    <submittedName>
        <fullName evidence="1">Uncharacterized protein</fullName>
    </submittedName>
</protein>
<reference evidence="1 2" key="1">
    <citation type="journal article" date="2016" name="J. Zhejiang Univ. Sci. B">
        <title>Antibiotic resistance mechanisms of Myroides sp.</title>
        <authorList>
            <person name="Hu S."/>
            <person name="Yuan S."/>
            <person name="Qu H."/>
            <person name="Jiang T."/>
            <person name="Zhou Y."/>
            <person name="Wang M."/>
            <person name="Ming D."/>
        </authorList>
    </citation>
    <scope>NUCLEOTIDE SEQUENCE [LARGE SCALE GENOMIC DNA]</scope>
    <source>
        <strain evidence="1 2">PR63039</strain>
    </source>
</reference>
<organism evidence="1 2">
    <name type="scientific">Myroides odoratimimus</name>
    <dbReference type="NCBI Taxonomy" id="76832"/>
    <lineage>
        <taxon>Bacteria</taxon>
        <taxon>Pseudomonadati</taxon>
        <taxon>Bacteroidota</taxon>
        <taxon>Flavobacteriia</taxon>
        <taxon>Flavobacteriales</taxon>
        <taxon>Flavobacteriaceae</taxon>
        <taxon>Myroides</taxon>
    </lineage>
</organism>
<gene>
    <name evidence="1" type="ORF">AS202_14535</name>
</gene>
<proteinExistence type="predicted"/>
<evidence type="ECO:0000313" key="1">
    <source>
        <dbReference type="EMBL" id="ALU27301.1"/>
    </source>
</evidence>
<sequence length="100" mass="11479">MAKLILRRKKAFVERFRNYTIFLDGEKIGSIANGTEMTFDISEGKHILSTKIDWNTSNAIIFEIAEDQTLTFSVKGANPLYALYYTFAKPHKYLKLKLIG</sequence>
<dbReference type="eggNOG" id="ENOG50302DS">
    <property type="taxonomic scope" value="Bacteria"/>
</dbReference>
<dbReference type="EMBL" id="CP013690">
    <property type="protein sequence ID" value="ALU27301.1"/>
    <property type="molecule type" value="Genomic_DNA"/>
</dbReference>
<accession>A0A0S7ED05</accession>